<dbReference type="AlphaFoldDB" id="A0A6J5D5V9"/>
<gene>
    <name evidence="1" type="ORF">LMG29542_01045</name>
</gene>
<name>A0A6J5D5V9_9BURK</name>
<evidence type="ECO:0000313" key="2">
    <source>
        <dbReference type="Proteomes" id="UP000494363"/>
    </source>
</evidence>
<sequence>MRAAHLQRHVRLEIEQVVAQRVLTQASRQGLFGDGRPVGMPGNGRFSDAAAAIPALVLADALTGAFAGAESIICAPADTTPNNAATAAPPLIIV</sequence>
<evidence type="ECO:0000313" key="1">
    <source>
        <dbReference type="EMBL" id="CAB3749608.1"/>
    </source>
</evidence>
<dbReference type="EMBL" id="CADIKH010000004">
    <property type="protein sequence ID" value="CAB3749608.1"/>
    <property type="molecule type" value="Genomic_DNA"/>
</dbReference>
<protein>
    <submittedName>
        <fullName evidence="1">Uncharacterized protein</fullName>
    </submittedName>
</protein>
<reference evidence="1 2" key="1">
    <citation type="submission" date="2020-04" db="EMBL/GenBank/DDBJ databases">
        <authorList>
            <person name="De Canck E."/>
        </authorList>
    </citation>
    <scope>NUCLEOTIDE SEQUENCE [LARGE SCALE GENOMIC DNA]</scope>
    <source>
        <strain evidence="1 2">LMG 29542</strain>
    </source>
</reference>
<organism evidence="1 2">
    <name type="scientific">Paraburkholderia humisilvae</name>
    <dbReference type="NCBI Taxonomy" id="627669"/>
    <lineage>
        <taxon>Bacteria</taxon>
        <taxon>Pseudomonadati</taxon>
        <taxon>Pseudomonadota</taxon>
        <taxon>Betaproteobacteria</taxon>
        <taxon>Burkholderiales</taxon>
        <taxon>Burkholderiaceae</taxon>
        <taxon>Paraburkholderia</taxon>
    </lineage>
</organism>
<accession>A0A6J5D5V9</accession>
<proteinExistence type="predicted"/>
<keyword evidence="2" id="KW-1185">Reference proteome</keyword>
<dbReference type="Proteomes" id="UP000494363">
    <property type="component" value="Unassembled WGS sequence"/>
</dbReference>